<keyword evidence="2" id="KW-1185">Reference proteome</keyword>
<name>A0ABR4BXX6_9HELO</name>
<comment type="caution">
    <text evidence="1">The sequence shown here is derived from an EMBL/GenBank/DDBJ whole genome shotgun (WGS) entry which is preliminary data.</text>
</comment>
<dbReference type="Proteomes" id="UP001595075">
    <property type="component" value="Unassembled WGS sequence"/>
</dbReference>
<proteinExistence type="predicted"/>
<gene>
    <name evidence="1" type="ORF">VTL71DRAFT_6458</name>
</gene>
<accession>A0ABR4BXX6</accession>
<reference evidence="1 2" key="1">
    <citation type="journal article" date="2024" name="Commun. Biol.">
        <title>Comparative genomic analysis of thermophilic fungi reveals convergent evolutionary adaptations and gene losses.</title>
        <authorList>
            <person name="Steindorff A.S."/>
            <person name="Aguilar-Pontes M.V."/>
            <person name="Robinson A.J."/>
            <person name="Andreopoulos B."/>
            <person name="LaButti K."/>
            <person name="Kuo A."/>
            <person name="Mondo S."/>
            <person name="Riley R."/>
            <person name="Otillar R."/>
            <person name="Haridas S."/>
            <person name="Lipzen A."/>
            <person name="Grimwood J."/>
            <person name="Schmutz J."/>
            <person name="Clum A."/>
            <person name="Reid I.D."/>
            <person name="Moisan M.C."/>
            <person name="Butler G."/>
            <person name="Nguyen T.T.M."/>
            <person name="Dewar K."/>
            <person name="Conant G."/>
            <person name="Drula E."/>
            <person name="Henrissat B."/>
            <person name="Hansel C."/>
            <person name="Singer S."/>
            <person name="Hutchinson M.I."/>
            <person name="de Vries R.P."/>
            <person name="Natvig D.O."/>
            <person name="Powell A.J."/>
            <person name="Tsang A."/>
            <person name="Grigoriev I.V."/>
        </authorList>
    </citation>
    <scope>NUCLEOTIDE SEQUENCE [LARGE SCALE GENOMIC DNA]</scope>
    <source>
        <strain evidence="1 2">CBS 494.80</strain>
    </source>
</reference>
<evidence type="ECO:0000313" key="2">
    <source>
        <dbReference type="Proteomes" id="UP001595075"/>
    </source>
</evidence>
<sequence>MRKIVEPSRVDAAKSRPDKFVLFFDSTTLQYRMLSCSDGSSSSTAMIMIIGTVLYSTVQYRPETEMRSDLSGLVWSGLDRSRADPVRVANRGKFKSW</sequence>
<protein>
    <submittedName>
        <fullName evidence="1">Uncharacterized protein</fullName>
    </submittedName>
</protein>
<evidence type="ECO:0000313" key="1">
    <source>
        <dbReference type="EMBL" id="KAL2062192.1"/>
    </source>
</evidence>
<organism evidence="1 2">
    <name type="scientific">Oculimacula yallundae</name>
    <dbReference type="NCBI Taxonomy" id="86028"/>
    <lineage>
        <taxon>Eukaryota</taxon>
        <taxon>Fungi</taxon>
        <taxon>Dikarya</taxon>
        <taxon>Ascomycota</taxon>
        <taxon>Pezizomycotina</taxon>
        <taxon>Leotiomycetes</taxon>
        <taxon>Helotiales</taxon>
        <taxon>Ploettnerulaceae</taxon>
        <taxon>Oculimacula</taxon>
    </lineage>
</organism>
<dbReference type="EMBL" id="JAZHXI010000017">
    <property type="protein sequence ID" value="KAL2062192.1"/>
    <property type="molecule type" value="Genomic_DNA"/>
</dbReference>